<dbReference type="SUPFAM" id="SSF52540">
    <property type="entry name" value="P-loop containing nucleoside triphosphate hydrolases"/>
    <property type="match status" value="1"/>
</dbReference>
<dbReference type="EMBL" id="CP114280">
    <property type="protein sequence ID" value="WFN55712.1"/>
    <property type="molecule type" value="Genomic_DNA"/>
</dbReference>
<accession>A0ABY8G6X5</accession>
<feature type="domain" description="ABC transporter" evidence="5">
    <location>
        <begin position="3"/>
        <end position="247"/>
    </location>
</feature>
<dbReference type="PANTHER" id="PTHR43776:SF7">
    <property type="entry name" value="D,D-DIPEPTIDE TRANSPORT ATP-BINDING PROTEIN DDPF-RELATED"/>
    <property type="match status" value="1"/>
</dbReference>
<evidence type="ECO:0000256" key="2">
    <source>
        <dbReference type="ARBA" id="ARBA00022448"/>
    </source>
</evidence>
<dbReference type="InterPro" id="IPR003439">
    <property type="entry name" value="ABC_transporter-like_ATP-bd"/>
</dbReference>
<dbReference type="InterPro" id="IPR017871">
    <property type="entry name" value="ABC_transporter-like_CS"/>
</dbReference>
<evidence type="ECO:0000313" key="6">
    <source>
        <dbReference type="EMBL" id="WFN55712.1"/>
    </source>
</evidence>
<keyword evidence="3" id="KW-0547">Nucleotide-binding</keyword>
<dbReference type="InterPro" id="IPR027417">
    <property type="entry name" value="P-loop_NTPase"/>
</dbReference>
<gene>
    <name evidence="6" type="ORF">O1Q98_19445</name>
</gene>
<evidence type="ECO:0000313" key="7">
    <source>
        <dbReference type="Proteomes" id="UP001219630"/>
    </source>
</evidence>
<dbReference type="Proteomes" id="UP001219630">
    <property type="component" value="Chromosome"/>
</dbReference>
<dbReference type="RefSeq" id="WP_125259903.1">
    <property type="nucleotide sequence ID" value="NZ_CP114280.1"/>
</dbReference>
<dbReference type="InterPro" id="IPR050319">
    <property type="entry name" value="ABC_transp_ATP-bind"/>
</dbReference>
<dbReference type="InterPro" id="IPR003593">
    <property type="entry name" value="AAA+_ATPase"/>
</dbReference>
<organism evidence="6 7">
    <name type="scientific">Dickeya lacustris</name>
    <dbReference type="NCBI Taxonomy" id="2259638"/>
    <lineage>
        <taxon>Bacteria</taxon>
        <taxon>Pseudomonadati</taxon>
        <taxon>Pseudomonadota</taxon>
        <taxon>Gammaproteobacteria</taxon>
        <taxon>Enterobacterales</taxon>
        <taxon>Pectobacteriaceae</taxon>
        <taxon>Dickeya</taxon>
    </lineage>
</organism>
<dbReference type="PROSITE" id="PS50893">
    <property type="entry name" value="ABC_TRANSPORTER_2"/>
    <property type="match status" value="1"/>
</dbReference>
<dbReference type="Gene3D" id="3.40.50.300">
    <property type="entry name" value="P-loop containing nucleotide triphosphate hydrolases"/>
    <property type="match status" value="1"/>
</dbReference>
<evidence type="ECO:0000256" key="1">
    <source>
        <dbReference type="ARBA" id="ARBA00005417"/>
    </source>
</evidence>
<evidence type="ECO:0000256" key="3">
    <source>
        <dbReference type="ARBA" id="ARBA00022741"/>
    </source>
</evidence>
<evidence type="ECO:0000259" key="5">
    <source>
        <dbReference type="PROSITE" id="PS50893"/>
    </source>
</evidence>
<dbReference type="Pfam" id="PF00005">
    <property type="entry name" value="ABC_tran"/>
    <property type="match status" value="1"/>
</dbReference>
<keyword evidence="4 6" id="KW-0067">ATP-binding</keyword>
<dbReference type="PROSITE" id="PS00211">
    <property type="entry name" value="ABC_TRANSPORTER_1"/>
    <property type="match status" value="1"/>
</dbReference>
<proteinExistence type="inferred from homology"/>
<name>A0ABY8G6X5_9GAMM</name>
<protein>
    <submittedName>
        <fullName evidence="6">Dipeptide/oligopeptide/nickel ABC transporter ATP-binding protein</fullName>
    </submittedName>
</protein>
<reference evidence="6 7" key="1">
    <citation type="submission" date="2022-12" db="EMBL/GenBank/DDBJ databases">
        <title>Complete genome sequencing of Dickeya lacustris type strain LMG30899.</title>
        <authorList>
            <person name="Dobhal S."/>
            <person name="Arizala D."/>
            <person name="Arif M."/>
        </authorList>
    </citation>
    <scope>NUCLEOTIDE SEQUENCE [LARGE SCALE GENOMIC DNA]</scope>
    <source>
        <strain evidence="6 7">LMG30899</strain>
    </source>
</reference>
<dbReference type="CDD" id="cd03257">
    <property type="entry name" value="ABC_NikE_OppD_transporters"/>
    <property type="match status" value="1"/>
</dbReference>
<evidence type="ECO:0000256" key="4">
    <source>
        <dbReference type="ARBA" id="ARBA00022840"/>
    </source>
</evidence>
<keyword evidence="2" id="KW-0813">Transport</keyword>
<dbReference type="SMART" id="SM00382">
    <property type="entry name" value="AAA"/>
    <property type="match status" value="1"/>
</dbReference>
<comment type="similarity">
    <text evidence="1">Belongs to the ABC transporter superfamily.</text>
</comment>
<dbReference type="PANTHER" id="PTHR43776">
    <property type="entry name" value="TRANSPORT ATP-BINDING PROTEIN"/>
    <property type="match status" value="1"/>
</dbReference>
<sequence>MWLDVRQLEKHYPAHPHRLFSRERHRVINGVSFALARGDCLGLVGASGSGKSTLARLIAGLERPDSGSVWLAGEPVWNAPPGRVRISGVFQDYRRAINPTMTVQQAIAEPLRLRAALSPRQLAGQVAEILMMVGLSPQLAVRYPHALSGGQIQRVCIGRAIADAAQLLILDEAISALDVCSQVQILDLLAELRQRITLTCILITHDMQAAAYLCNRFLFLHEGAIIEEADVAHLGALSHPVARRLLHAVQVFD</sequence>
<dbReference type="GO" id="GO:0005524">
    <property type="term" value="F:ATP binding"/>
    <property type="evidence" value="ECO:0007669"/>
    <property type="project" value="UniProtKB-KW"/>
</dbReference>
<keyword evidence="7" id="KW-1185">Reference proteome</keyword>